<evidence type="ECO:0000313" key="3">
    <source>
        <dbReference type="Proteomes" id="UP001240639"/>
    </source>
</evidence>
<dbReference type="EMBL" id="JAVAIM010000001">
    <property type="protein sequence ID" value="MDP4575577.1"/>
    <property type="molecule type" value="Genomic_DNA"/>
</dbReference>
<comment type="caution">
    <text evidence="2">The sequence shown here is derived from an EMBL/GenBank/DDBJ whole genome shotgun (WGS) entry which is preliminary data.</text>
</comment>
<sequence length="335" mass="36277">MAGVTIWRYRRRFRVGSTNGLVTLRSRSDGLFSELCLDGRVVSMDATPAIGPDAVRNHRLSAPLPDGSLMEIEAGYISSMNLGIAVRRDGELIHESHPGKTIAYPEQYREMMESYANGTVGDALSQGFKDGAGGHNSHIDFGAFKRNRIPLAVDILLGLLFFVVAKLTDLTTAALIGAAVGVALLVAQRLTKVDLLGGLALFGIALLLLSAGLALVFQSDDAVKYRSSVVGLVSASLFFFDGVAGGNRLAVRLKRYLPYRDIDPARLGIGMGVLGAIMAGLNLVVAFYGSTDFWLFYSTFADFFVTMVLILMVFRYAQGKMLRDVAPVYREPPPE</sequence>
<reference evidence="2 3" key="1">
    <citation type="submission" date="2023-08" db="EMBL/GenBank/DDBJ databases">
        <title>genomic of G39.</title>
        <authorList>
            <person name="Wang Y."/>
        </authorList>
    </citation>
    <scope>NUCLEOTIDE SEQUENCE [LARGE SCALE GENOMIC DNA]</scope>
    <source>
        <strain evidence="2 3">G39</strain>
    </source>
</reference>
<dbReference type="Proteomes" id="UP001240639">
    <property type="component" value="Unassembled WGS sequence"/>
</dbReference>
<feature type="transmembrane region" description="Helical" evidence="1">
    <location>
        <begin position="149"/>
        <end position="165"/>
    </location>
</feature>
<feature type="transmembrane region" description="Helical" evidence="1">
    <location>
        <begin position="229"/>
        <end position="246"/>
    </location>
</feature>
<gene>
    <name evidence="2" type="ORF">Q9K02_10555</name>
</gene>
<keyword evidence="1" id="KW-1133">Transmembrane helix</keyword>
<organism evidence="2 3">
    <name type="scientific">Qipengyuania profundimaris</name>
    <dbReference type="NCBI Taxonomy" id="3067652"/>
    <lineage>
        <taxon>Bacteria</taxon>
        <taxon>Pseudomonadati</taxon>
        <taxon>Pseudomonadota</taxon>
        <taxon>Alphaproteobacteria</taxon>
        <taxon>Sphingomonadales</taxon>
        <taxon>Erythrobacteraceae</taxon>
        <taxon>Qipengyuania</taxon>
    </lineage>
</organism>
<keyword evidence="1" id="KW-0812">Transmembrane</keyword>
<evidence type="ECO:0000313" key="2">
    <source>
        <dbReference type="EMBL" id="MDP4575577.1"/>
    </source>
</evidence>
<feature type="transmembrane region" description="Helical" evidence="1">
    <location>
        <begin position="195"/>
        <end position="217"/>
    </location>
</feature>
<name>A0ABT9HR31_9SPHN</name>
<dbReference type="Pfam" id="PF04279">
    <property type="entry name" value="IspA"/>
    <property type="match status" value="1"/>
</dbReference>
<accession>A0ABT9HR31</accession>
<feature type="transmembrane region" description="Helical" evidence="1">
    <location>
        <begin position="171"/>
        <end position="188"/>
    </location>
</feature>
<feature type="transmembrane region" description="Helical" evidence="1">
    <location>
        <begin position="267"/>
        <end position="288"/>
    </location>
</feature>
<evidence type="ECO:0000256" key="1">
    <source>
        <dbReference type="SAM" id="Phobius"/>
    </source>
</evidence>
<proteinExistence type="predicted"/>
<keyword evidence="3" id="KW-1185">Reference proteome</keyword>
<dbReference type="RefSeq" id="WP_305932857.1">
    <property type="nucleotide sequence ID" value="NZ_JAVAIM010000001.1"/>
</dbReference>
<dbReference type="InterPro" id="IPR006008">
    <property type="entry name" value="YciB"/>
</dbReference>
<protein>
    <submittedName>
        <fullName evidence="2">Septation protein IspZ</fullName>
    </submittedName>
</protein>
<keyword evidence="1" id="KW-0472">Membrane</keyword>
<feature type="transmembrane region" description="Helical" evidence="1">
    <location>
        <begin position="294"/>
        <end position="314"/>
    </location>
</feature>